<organism evidence="3 4">
    <name type="scientific">Rhizoctonia solani</name>
    <dbReference type="NCBI Taxonomy" id="456999"/>
    <lineage>
        <taxon>Eukaryota</taxon>
        <taxon>Fungi</taxon>
        <taxon>Dikarya</taxon>
        <taxon>Basidiomycota</taxon>
        <taxon>Agaricomycotina</taxon>
        <taxon>Agaricomycetes</taxon>
        <taxon>Cantharellales</taxon>
        <taxon>Ceratobasidiaceae</taxon>
        <taxon>Rhizoctonia</taxon>
    </lineage>
</organism>
<dbReference type="InterPro" id="IPR040976">
    <property type="entry name" value="Pkinase_fungal"/>
</dbReference>
<evidence type="ECO:0000259" key="2">
    <source>
        <dbReference type="Pfam" id="PF17667"/>
    </source>
</evidence>
<dbReference type="EMBL" id="CAJMWT010001102">
    <property type="protein sequence ID" value="CAE6378921.1"/>
    <property type="molecule type" value="Genomic_DNA"/>
</dbReference>
<evidence type="ECO:0000256" key="1">
    <source>
        <dbReference type="SAM" id="MobiDB-lite"/>
    </source>
</evidence>
<dbReference type="PANTHER" id="PTHR38248">
    <property type="entry name" value="FUNK1 6"/>
    <property type="match status" value="1"/>
</dbReference>
<dbReference type="AlphaFoldDB" id="A0A8H2WJE6"/>
<accession>A0A8H2WJE6</accession>
<name>A0A8H2WJE6_9AGAM</name>
<evidence type="ECO:0000313" key="3">
    <source>
        <dbReference type="EMBL" id="CAE6378921.1"/>
    </source>
</evidence>
<feature type="domain" description="Fungal-type protein kinase" evidence="2">
    <location>
        <begin position="211"/>
        <end position="426"/>
    </location>
</feature>
<protein>
    <recommendedName>
        <fullName evidence="2">Fungal-type protein kinase domain-containing protein</fullName>
    </recommendedName>
</protein>
<comment type="caution">
    <text evidence="3">The sequence shown here is derived from an EMBL/GenBank/DDBJ whole genome shotgun (WGS) entry which is preliminary data.</text>
</comment>
<dbReference type="Proteomes" id="UP000663843">
    <property type="component" value="Unassembled WGS sequence"/>
</dbReference>
<feature type="compositionally biased region" description="Polar residues" evidence="1">
    <location>
        <begin position="46"/>
        <end position="76"/>
    </location>
</feature>
<dbReference type="Pfam" id="PF17667">
    <property type="entry name" value="Pkinase_fungal"/>
    <property type="match status" value="1"/>
</dbReference>
<gene>
    <name evidence="3" type="ORF">RDB_LOCUS23234</name>
</gene>
<feature type="non-terminal residue" evidence="3">
    <location>
        <position position="1"/>
    </location>
</feature>
<evidence type="ECO:0000313" key="4">
    <source>
        <dbReference type="Proteomes" id="UP000663843"/>
    </source>
</evidence>
<dbReference type="PANTHER" id="PTHR38248:SF2">
    <property type="entry name" value="FUNK1 11"/>
    <property type="match status" value="1"/>
</dbReference>
<feature type="region of interest" description="Disordered" evidence="1">
    <location>
        <begin position="1"/>
        <end position="76"/>
    </location>
</feature>
<proteinExistence type="predicted"/>
<feature type="compositionally biased region" description="Polar residues" evidence="1">
    <location>
        <begin position="25"/>
        <end position="38"/>
    </location>
</feature>
<reference evidence="3" key="1">
    <citation type="submission" date="2021-01" db="EMBL/GenBank/DDBJ databases">
        <authorList>
            <person name="Kaushik A."/>
        </authorList>
    </citation>
    <scope>NUCLEOTIDE SEQUENCE</scope>
    <source>
        <strain evidence="3">AG2-2IIIB</strain>
    </source>
</reference>
<sequence>QPESATHKPTPPEPTDSCGPKAATPPTSYTGGSANVSTPMRHGAASRTNQFTSSKKSKASYTPQTGTKSAVPQAHTQPEMDADIQTELNGSIYHDPKFIERFLSGDAGRLQRIEEDCCANNPHYRRTHQWRMPENVPKEEVLYEPALDIINTVKRAVDRVHSLAPHSRAPSPVSNATEEPPQLFIDNHKSAIPSDLPDTSQIKPDLVLFWDSHQHWEDVRMSVEVKTSRGLHKAGIKQLSRYARATFAHQLDRRHLYSLLLCGTEVTFVRFDRAGILYSKPMDVTKDGKAFTRALASLLMLDRIDEGYDPAFTFERNNQGRLGYYIDLPESAFAKTSGKPIPTGRNGFARRFKVVDILCHRQSICGRATIVLRIREKLDVDTKDAEEYALKIMWRDPDRGSEGKILERLHGRFGLAQSIWHCDVSMPGK</sequence>